<dbReference type="EMBL" id="JAEKFT010000003">
    <property type="protein sequence ID" value="MBT0960312.1"/>
    <property type="molecule type" value="Genomic_DNA"/>
</dbReference>
<dbReference type="Proteomes" id="UP000694660">
    <property type="component" value="Unassembled WGS sequence"/>
</dbReference>
<dbReference type="InterPro" id="IPR046507">
    <property type="entry name" value="DUF6685"/>
</dbReference>
<evidence type="ECO:0000313" key="2">
    <source>
        <dbReference type="Proteomes" id="UP000694660"/>
    </source>
</evidence>
<dbReference type="AlphaFoldDB" id="A0A944D834"/>
<proteinExistence type="predicted"/>
<keyword evidence="2" id="KW-1185">Reference proteome</keyword>
<protein>
    <submittedName>
        <fullName evidence="1">Uncharacterized protein</fullName>
    </submittedName>
</protein>
<evidence type="ECO:0000313" key="1">
    <source>
        <dbReference type="EMBL" id="MBT0960312.1"/>
    </source>
</evidence>
<reference evidence="2" key="1">
    <citation type="journal article" date="2022" name="ISME J.">
        <title>Genetic and phylogenetic analysis of dissimilatory iodate-reducing bacteria identifies potential niches across the world's oceans.</title>
        <authorList>
            <person name="Reyes-Umana V."/>
            <person name="Henning Z."/>
            <person name="Lee K."/>
            <person name="Barnum T.P."/>
            <person name="Coates J.D."/>
        </authorList>
    </citation>
    <scope>NUCLEOTIDE SEQUENCE [LARGE SCALE GENOMIC DNA]</scope>
    <source>
        <strain evidence="2">IR12</strain>
    </source>
</reference>
<name>A0A944D834_DENI1</name>
<sequence>MDTLLRRVIGGIQNGFGRSASLLRVIERRPELRVTIEELPRVLAAGCVARWHEWGAASALHWPPRARGWITGWRYQAGRYSSFHLMREEFAHFGYCRRDDEWECDIQDVVGLSASKSDLASFSSLDAMVEMKAPELIDPVTEEKLRENLAWREVRILKPETSDFFARYVWDGRLFLINAGGSHHFAAARYLAARLGTSVPLRGTLRTYGINEMALASLQRDYEMFVIGDTPCATNAFREAMARFRATYLWQFLPLPYTDTHRAILLPVAEPRSATVAHVLRGAGFFDLGAHLRGMCAHMT</sequence>
<dbReference type="RefSeq" id="WP_214360064.1">
    <property type="nucleotide sequence ID" value="NZ_JAEKFT010000003.1"/>
</dbReference>
<comment type="caution">
    <text evidence="1">The sequence shown here is derived from an EMBL/GenBank/DDBJ whole genome shotgun (WGS) entry which is preliminary data.</text>
</comment>
<gene>
    <name evidence="1" type="ORF">I8J34_03920</name>
</gene>
<organism evidence="1 2">
    <name type="scientific">Denitromonas iodatirespirans</name>
    <dbReference type="NCBI Taxonomy" id="2795389"/>
    <lineage>
        <taxon>Bacteria</taxon>
        <taxon>Pseudomonadati</taxon>
        <taxon>Pseudomonadota</taxon>
        <taxon>Betaproteobacteria</taxon>
        <taxon>Rhodocyclales</taxon>
        <taxon>Zoogloeaceae</taxon>
        <taxon>Denitromonas</taxon>
    </lineage>
</organism>
<accession>A0A944D834</accession>
<dbReference type="Pfam" id="PF20390">
    <property type="entry name" value="DUF6685"/>
    <property type="match status" value="1"/>
</dbReference>